<sequence length="106" mass="11993">MSVPGRRRACPHPTRGRRADTDRTARAVQRTGRLLCWSLAAGMAGAATEALLHPETHWWPLLWPLPWYLTPAATLSWGLLRLREKAARRLPKDRDDLQAEKYGQAA</sequence>
<dbReference type="Proteomes" id="UP000253742">
    <property type="component" value="Unassembled WGS sequence"/>
</dbReference>
<feature type="transmembrane region" description="Helical" evidence="2">
    <location>
        <begin position="34"/>
        <end position="53"/>
    </location>
</feature>
<reference evidence="3 4" key="1">
    <citation type="submission" date="2018-07" db="EMBL/GenBank/DDBJ databases">
        <title>Genome guided investigation of antibiotics producing actinomycetales strain isolated from a Macau mangrove ecosystem.</title>
        <authorList>
            <person name="Hu D."/>
        </authorList>
    </citation>
    <scope>NUCLEOTIDE SEQUENCE [LARGE SCALE GENOMIC DNA]</scope>
    <source>
        <strain evidence="3 4">2297</strain>
    </source>
</reference>
<protein>
    <submittedName>
        <fullName evidence="3">Uncharacterized protein</fullName>
    </submittedName>
</protein>
<accession>A0A369UVG1</accession>
<name>A0A369UVG1_9ACTN</name>
<keyword evidence="2" id="KW-0472">Membrane</keyword>
<proteinExistence type="predicted"/>
<evidence type="ECO:0000313" key="3">
    <source>
        <dbReference type="EMBL" id="RDD84734.1"/>
    </source>
</evidence>
<feature type="compositionally biased region" description="Basic residues" evidence="1">
    <location>
        <begin position="1"/>
        <end position="16"/>
    </location>
</feature>
<evidence type="ECO:0000313" key="4">
    <source>
        <dbReference type="Proteomes" id="UP000253742"/>
    </source>
</evidence>
<gene>
    <name evidence="3" type="ORF">DVZ84_33490</name>
</gene>
<dbReference type="AlphaFoldDB" id="A0A369UVG1"/>
<dbReference type="EMBL" id="QQBH01000035">
    <property type="protein sequence ID" value="RDD84734.1"/>
    <property type="molecule type" value="Genomic_DNA"/>
</dbReference>
<keyword evidence="2" id="KW-0812">Transmembrane</keyword>
<organism evidence="3 4">
    <name type="scientific">Streptomyces parvulus</name>
    <dbReference type="NCBI Taxonomy" id="146923"/>
    <lineage>
        <taxon>Bacteria</taxon>
        <taxon>Bacillati</taxon>
        <taxon>Actinomycetota</taxon>
        <taxon>Actinomycetes</taxon>
        <taxon>Kitasatosporales</taxon>
        <taxon>Streptomycetaceae</taxon>
        <taxon>Streptomyces</taxon>
    </lineage>
</organism>
<feature type="transmembrane region" description="Helical" evidence="2">
    <location>
        <begin position="65"/>
        <end position="82"/>
    </location>
</feature>
<dbReference type="RefSeq" id="WP_114532785.1">
    <property type="nucleotide sequence ID" value="NZ_QQBH01000035.1"/>
</dbReference>
<evidence type="ECO:0000256" key="2">
    <source>
        <dbReference type="SAM" id="Phobius"/>
    </source>
</evidence>
<evidence type="ECO:0000256" key="1">
    <source>
        <dbReference type="SAM" id="MobiDB-lite"/>
    </source>
</evidence>
<feature type="region of interest" description="Disordered" evidence="1">
    <location>
        <begin position="1"/>
        <end position="26"/>
    </location>
</feature>
<comment type="caution">
    <text evidence="3">The sequence shown here is derived from an EMBL/GenBank/DDBJ whole genome shotgun (WGS) entry which is preliminary data.</text>
</comment>
<keyword evidence="2" id="KW-1133">Transmembrane helix</keyword>